<dbReference type="AlphaFoldDB" id="A0A6A3QM13"/>
<organism evidence="5 6">
    <name type="scientific">Phytophthora fragariae</name>
    <dbReference type="NCBI Taxonomy" id="53985"/>
    <lineage>
        <taxon>Eukaryota</taxon>
        <taxon>Sar</taxon>
        <taxon>Stramenopiles</taxon>
        <taxon>Oomycota</taxon>
        <taxon>Peronosporomycetes</taxon>
        <taxon>Peronosporales</taxon>
        <taxon>Peronosporaceae</taxon>
        <taxon>Phytophthora</taxon>
    </lineage>
</organism>
<evidence type="ECO:0000259" key="4">
    <source>
        <dbReference type="PROSITE" id="PS50280"/>
    </source>
</evidence>
<dbReference type="InterPro" id="IPR001214">
    <property type="entry name" value="SET_dom"/>
</dbReference>
<comment type="caution">
    <text evidence="5">The sequence shown here is derived from an EMBL/GenBank/DDBJ whole genome shotgun (WGS) entry which is preliminary data.</text>
</comment>
<sequence length="1032" mass="114923">MKTEAGAVIDVTEDASASASDASSGRSKRSREEPPAPARRTHRKTESRVLFSDVMAQEREMERITHAKSRAPMLRKGETAESPVQRSKQKRTEERRSARQKLRRNMSPRSPDGGPQPLRTGVALPALDGVDAALQPQRRFARDEDAIQDATLHSTAWRNVRLEAAPANVLPDTEGLLPPYALQLDAPLEAFDAELRSKCALSAQFLKPKSLSLTSGSLAEEKEKTLLDDRVKALVDEATPLVKNSHAARANAVIANTRQQIAAYLEQRLVVREQTMAISGLPLDVSKLEKVAARRLLRDAEFVPEGMDRPHYSIGRTEADHSGRIYPEMVTYLSKIAPIPRSTTCMLARGTHRVEDDPIIRFVPYFSAAKNKPPEFTSADRCKDTLVGMDNEINEYVLRYVVRQCGGDQSVFEALQRCGAFNQPFANYSDILERVTREQLYKRHLQELEERRNSDEIPVHRKRAIDSLLKECSAVRDGAYLRGRLQPLPSHVVVNHLQQSGDLGVRRAPSEQFRELAIKYQDFFCRRCCAYSCRNHGREQPVPVVRVDPSYPVVKAASKLWRRVEEKLIAEEQAQDYVDDTDVQMDSSDRTPESDEPMSELTPGNDTNKEKDSTQESENGAGNTAGSDSTRRSLRAQTAASTKASSQLNAARLHIKKMVRSKTTDVSEYLGFDGVYQALTQDQKLEILSDDALCGPHCSKSETAKPTTVSEKSWESAEVALLNKLEKSVGSTPCVLAVLLATRTCAEVAKFLQQRESQVQGGLHDLAFIRSGAYGRNRERSNGVLGNSYEHLRRTRFQRMKDRVLMHATRPLLRKGMRLLSGLLQSFSWMSLRDVCTSCGASELPVVIADPKSKTKTVAQLKICGNVNIMRGQMRKIGVAASATHGWGAYALEDAEEGDFMYEYTGSLLSQDEAERRGNVYDKTTISFLFDLNEDSVVDATRKGNKSKFANHDSAGPKCFARIMLVNGDHRIGIYAKEDITTGDELFFDYGYSGVIPDWSQARIGSGKDAPSMEEEEDAEATPAEVKQEAES</sequence>
<dbReference type="SUPFAM" id="SSF82199">
    <property type="entry name" value="SET domain"/>
    <property type="match status" value="1"/>
</dbReference>
<dbReference type="GO" id="GO:0003682">
    <property type="term" value="F:chromatin binding"/>
    <property type="evidence" value="ECO:0007669"/>
    <property type="project" value="TreeGrafter"/>
</dbReference>
<feature type="region of interest" description="Disordered" evidence="3">
    <location>
        <begin position="573"/>
        <end position="647"/>
    </location>
</feature>
<dbReference type="GO" id="GO:0031507">
    <property type="term" value="P:heterochromatin formation"/>
    <property type="evidence" value="ECO:0007669"/>
    <property type="project" value="TreeGrafter"/>
</dbReference>
<evidence type="ECO:0000256" key="2">
    <source>
        <dbReference type="ARBA" id="ARBA00023163"/>
    </source>
</evidence>
<dbReference type="Gene3D" id="2.170.270.10">
    <property type="entry name" value="SET domain"/>
    <property type="match status" value="1"/>
</dbReference>
<feature type="compositionally biased region" description="Polar residues" evidence="3">
    <location>
        <begin position="616"/>
        <end position="628"/>
    </location>
</feature>
<dbReference type="PANTHER" id="PTHR45747">
    <property type="entry name" value="HISTONE-LYSINE N-METHYLTRANSFERASE E(Z)"/>
    <property type="match status" value="1"/>
</dbReference>
<accession>A0A6A3QM13</accession>
<feature type="compositionally biased region" description="Acidic residues" evidence="3">
    <location>
        <begin position="573"/>
        <end position="583"/>
    </location>
</feature>
<gene>
    <name evidence="5" type="ORF">PF007_g23503</name>
</gene>
<evidence type="ECO:0000256" key="1">
    <source>
        <dbReference type="ARBA" id="ARBA00023015"/>
    </source>
</evidence>
<keyword evidence="2" id="KW-0804">Transcription</keyword>
<dbReference type="GO" id="GO:0046976">
    <property type="term" value="F:histone H3K27 methyltransferase activity"/>
    <property type="evidence" value="ECO:0007669"/>
    <property type="project" value="TreeGrafter"/>
</dbReference>
<feature type="domain" description="SET" evidence="4">
    <location>
        <begin position="875"/>
        <end position="991"/>
    </location>
</feature>
<reference evidence="5 6" key="1">
    <citation type="submission" date="2018-08" db="EMBL/GenBank/DDBJ databases">
        <title>Genomic investigation of the strawberry pathogen Phytophthora fragariae indicates pathogenicity is determined by transcriptional variation in three key races.</title>
        <authorList>
            <person name="Adams T.M."/>
            <person name="Armitage A.D."/>
            <person name="Sobczyk M.K."/>
            <person name="Bates H.J."/>
            <person name="Dunwell J.M."/>
            <person name="Nellist C.F."/>
            <person name="Harrison R.J."/>
        </authorList>
    </citation>
    <scope>NUCLEOTIDE SEQUENCE [LARGE SCALE GENOMIC DNA]</scope>
    <source>
        <strain evidence="5 6">NOV-71</strain>
    </source>
</reference>
<evidence type="ECO:0000313" key="6">
    <source>
        <dbReference type="Proteomes" id="UP000441208"/>
    </source>
</evidence>
<dbReference type="Pfam" id="PF00856">
    <property type="entry name" value="SET"/>
    <property type="match status" value="1"/>
</dbReference>
<dbReference type="PROSITE" id="PS50280">
    <property type="entry name" value="SET"/>
    <property type="match status" value="1"/>
</dbReference>
<dbReference type="InterPro" id="IPR046341">
    <property type="entry name" value="SET_dom_sf"/>
</dbReference>
<feature type="compositionally biased region" description="Low complexity" evidence="3">
    <location>
        <begin position="15"/>
        <end position="25"/>
    </location>
</feature>
<feature type="region of interest" description="Disordered" evidence="3">
    <location>
        <begin position="1"/>
        <end position="120"/>
    </location>
</feature>
<protein>
    <recommendedName>
        <fullName evidence="4">SET domain-containing protein</fullName>
    </recommendedName>
</protein>
<feature type="compositionally biased region" description="Low complexity" evidence="3">
    <location>
        <begin position="636"/>
        <end position="647"/>
    </location>
</feature>
<dbReference type="GO" id="GO:0005634">
    <property type="term" value="C:nucleus"/>
    <property type="evidence" value="ECO:0007669"/>
    <property type="project" value="TreeGrafter"/>
</dbReference>
<dbReference type="CDD" id="cd10519">
    <property type="entry name" value="SET_EZH"/>
    <property type="match status" value="1"/>
</dbReference>
<evidence type="ECO:0000256" key="3">
    <source>
        <dbReference type="SAM" id="MobiDB-lite"/>
    </source>
</evidence>
<evidence type="ECO:0000313" key="5">
    <source>
        <dbReference type="EMBL" id="KAE9079311.1"/>
    </source>
</evidence>
<dbReference type="Proteomes" id="UP000441208">
    <property type="component" value="Unassembled WGS sequence"/>
</dbReference>
<name>A0A6A3QM13_9STRA</name>
<feature type="region of interest" description="Disordered" evidence="3">
    <location>
        <begin position="1003"/>
        <end position="1032"/>
    </location>
</feature>
<keyword evidence="1" id="KW-0805">Transcription regulation</keyword>
<dbReference type="EMBL" id="QXFZ01002226">
    <property type="protein sequence ID" value="KAE9079311.1"/>
    <property type="molecule type" value="Genomic_DNA"/>
</dbReference>
<feature type="compositionally biased region" description="Basic and acidic residues" evidence="3">
    <location>
        <begin position="56"/>
        <end position="65"/>
    </location>
</feature>
<proteinExistence type="predicted"/>
<dbReference type="PANTHER" id="PTHR45747:SF4">
    <property type="entry name" value="HISTONE-LYSINE N-METHYLTRANSFERASE E(Z)"/>
    <property type="match status" value="1"/>
</dbReference>
<dbReference type="SMART" id="SM00317">
    <property type="entry name" value="SET"/>
    <property type="match status" value="1"/>
</dbReference>
<dbReference type="InterPro" id="IPR045318">
    <property type="entry name" value="EZH1/2-like"/>
</dbReference>